<name>A0ABW4Z6G0_9BACT</name>
<evidence type="ECO:0000313" key="4">
    <source>
        <dbReference type="Proteomes" id="UP001597389"/>
    </source>
</evidence>
<proteinExistence type="predicted"/>
<dbReference type="EMBL" id="JBHUJB010000005">
    <property type="protein sequence ID" value="MFD2157360.1"/>
    <property type="molecule type" value="Genomic_DNA"/>
</dbReference>
<feature type="transmembrane region" description="Helical" evidence="1">
    <location>
        <begin position="192"/>
        <end position="213"/>
    </location>
</feature>
<dbReference type="PROSITE" id="PS50104">
    <property type="entry name" value="TIR"/>
    <property type="match status" value="1"/>
</dbReference>
<sequence>MSDLNSTRYWAFISYSSKDRKWGQWLHKRLESFPIPKEFQGTELFDGAVLGKNLRPIFRDRDELSGSSDLGPAIAAALEDSRYLIVLCSPNSAKSEWVNKEIEDFKALGKEKHILALILEGEPNATSNTEINNDLECFPPALRYPTEPLAGDLRKEGDGKERGFLKVVSGISQLDFDKLYRRHERAQRRKRIILSAAALLIITALTALSLFAFEQKEIANVERNNALAQTKVAKTQTAIAKTNEQLALEANKAKQRQLHEASMRAWNEAEKSYSAARPQEALAYLAAGMRSAPDNTDLASFAGTIIGASQFPFRTLQMEHPVANVAFHQDKEEIIIAELIYSEATRYSLWDPIKVSKLDEVVVLTGNEISSEQLSKHPWLSSAPPTRVSNNSENDQLVPLTSPAGLRQATANYEQITLRGEGVSWDHPWCHYDDETGESRYKLPNTSWPAGYAWNYDGTRLVSAHGYIDAVAEQKAGQVILWDFRQALAASLLPDGDTRTNHDPRLEVDSEEFSLREIEGETDGNLALYRRSSTTPLWTLPKPKDSQHLSSKLFADLNEVVIVSTPKALYDKGLGEDRTELLQDVTITLQRRALDSGKIIAEATLTLGQMKLGWAGTIEIERHPNKNAYAILGSTFLIGWDNSNDTTTLADSLGPYDRIGWPGDMLFSPDGSTLLVGLHRKLLRLSWPELKLLNPPEYHDSIVSALAINKDATLLLSASGFGDGAGSSGYAQLWKLPELIPIGQRLSHRDQVTQVAFLGEGDLFISVSESPEGSQFRLWSSSSALPLTPHITPPAGSGQSWLTFHSFKDGPLATLTTTGGVDAFGNGQFNTSLIRPKSTVPEWFYNYFIPLVAGKEFTTEGSITLLSPDQLHQYNEKVSEALSIENPNEDPAYKLLAQWFLTHPSQRAVTPGSSTDIDAFLENYFFKPMRSGELQFAKDCCMNIDLSHPLLHIHLALFEKDPKKQRQLMGISYTLISRPINETIYGKQRWHEQLRTCQKLLRKMKQNSAADELEKVINN</sequence>
<gene>
    <name evidence="3" type="ORF">ACFSW8_00440</name>
</gene>
<dbReference type="InterPro" id="IPR036322">
    <property type="entry name" value="WD40_repeat_dom_sf"/>
</dbReference>
<dbReference type="Pfam" id="PF13676">
    <property type="entry name" value="TIR_2"/>
    <property type="match status" value="1"/>
</dbReference>
<dbReference type="InterPro" id="IPR015943">
    <property type="entry name" value="WD40/YVTN_repeat-like_dom_sf"/>
</dbReference>
<keyword evidence="1" id="KW-0812">Transmembrane</keyword>
<protein>
    <submittedName>
        <fullName evidence="3">TIR domain-containing protein</fullName>
    </submittedName>
</protein>
<dbReference type="RefSeq" id="WP_377091277.1">
    <property type="nucleotide sequence ID" value="NZ_JBHSJL010000014.1"/>
</dbReference>
<dbReference type="InterPro" id="IPR000157">
    <property type="entry name" value="TIR_dom"/>
</dbReference>
<evidence type="ECO:0000259" key="2">
    <source>
        <dbReference type="PROSITE" id="PS50104"/>
    </source>
</evidence>
<comment type="caution">
    <text evidence="3">The sequence shown here is derived from an EMBL/GenBank/DDBJ whole genome shotgun (WGS) entry which is preliminary data.</text>
</comment>
<dbReference type="SUPFAM" id="SSF50978">
    <property type="entry name" value="WD40 repeat-like"/>
    <property type="match status" value="1"/>
</dbReference>
<keyword evidence="4" id="KW-1185">Reference proteome</keyword>
<reference evidence="4" key="1">
    <citation type="journal article" date="2019" name="Int. J. Syst. Evol. Microbiol.">
        <title>The Global Catalogue of Microorganisms (GCM) 10K type strain sequencing project: providing services to taxonomists for standard genome sequencing and annotation.</title>
        <authorList>
            <consortium name="The Broad Institute Genomics Platform"/>
            <consortium name="The Broad Institute Genome Sequencing Center for Infectious Disease"/>
            <person name="Wu L."/>
            <person name="Ma J."/>
        </authorList>
    </citation>
    <scope>NUCLEOTIDE SEQUENCE [LARGE SCALE GENOMIC DNA]</scope>
    <source>
        <strain evidence="4">CCUG 57942</strain>
    </source>
</reference>
<dbReference type="Gene3D" id="2.130.10.10">
    <property type="entry name" value="YVTN repeat-like/Quinoprotein amine dehydrogenase"/>
    <property type="match status" value="1"/>
</dbReference>
<evidence type="ECO:0000313" key="3">
    <source>
        <dbReference type="EMBL" id="MFD2157360.1"/>
    </source>
</evidence>
<accession>A0ABW4Z6G0</accession>
<dbReference type="SUPFAM" id="SSF52200">
    <property type="entry name" value="Toll/Interleukin receptor TIR domain"/>
    <property type="match status" value="1"/>
</dbReference>
<dbReference type="Proteomes" id="UP001597389">
    <property type="component" value="Unassembled WGS sequence"/>
</dbReference>
<dbReference type="Gene3D" id="3.40.50.10140">
    <property type="entry name" value="Toll/interleukin-1 receptor homology (TIR) domain"/>
    <property type="match status" value="1"/>
</dbReference>
<keyword evidence="1" id="KW-0472">Membrane</keyword>
<organism evidence="3 4">
    <name type="scientific">Rubritalea tangerina</name>
    <dbReference type="NCBI Taxonomy" id="430798"/>
    <lineage>
        <taxon>Bacteria</taxon>
        <taxon>Pseudomonadati</taxon>
        <taxon>Verrucomicrobiota</taxon>
        <taxon>Verrucomicrobiia</taxon>
        <taxon>Verrucomicrobiales</taxon>
        <taxon>Rubritaleaceae</taxon>
        <taxon>Rubritalea</taxon>
    </lineage>
</organism>
<evidence type="ECO:0000256" key="1">
    <source>
        <dbReference type="SAM" id="Phobius"/>
    </source>
</evidence>
<dbReference type="SMART" id="SM00255">
    <property type="entry name" value="TIR"/>
    <property type="match status" value="1"/>
</dbReference>
<dbReference type="InterPro" id="IPR035897">
    <property type="entry name" value="Toll_tir_struct_dom_sf"/>
</dbReference>
<feature type="domain" description="TIR" evidence="2">
    <location>
        <begin position="7"/>
        <end position="169"/>
    </location>
</feature>
<keyword evidence="1" id="KW-1133">Transmembrane helix</keyword>